<dbReference type="OrthoDB" id="9784823at2"/>
<protein>
    <recommendedName>
        <fullName evidence="1">site-specific DNA-methyltransferase (adenine-specific)</fullName>
        <ecNumber evidence="1">2.1.1.72</ecNumber>
    </recommendedName>
</protein>
<evidence type="ECO:0000313" key="9">
    <source>
        <dbReference type="EMBL" id="TQJ11170.1"/>
    </source>
</evidence>
<dbReference type="InterPro" id="IPR022749">
    <property type="entry name" value="D12N6_MeTrfase_N"/>
</dbReference>
<dbReference type="InterPro" id="IPR003356">
    <property type="entry name" value="DNA_methylase_A-5"/>
</dbReference>
<evidence type="ECO:0000259" key="8">
    <source>
        <dbReference type="Pfam" id="PF12161"/>
    </source>
</evidence>
<dbReference type="Proteomes" id="UP000316298">
    <property type="component" value="Unassembled WGS sequence"/>
</dbReference>
<dbReference type="GO" id="GO:0008170">
    <property type="term" value="F:N-methyltransferase activity"/>
    <property type="evidence" value="ECO:0007669"/>
    <property type="project" value="InterPro"/>
</dbReference>
<keyword evidence="10" id="KW-1185">Reference proteome</keyword>
<dbReference type="RefSeq" id="WP_141858151.1">
    <property type="nucleotide sequence ID" value="NZ_BAAAKA010000025.1"/>
</dbReference>
<proteinExistence type="predicted"/>
<evidence type="ECO:0000256" key="2">
    <source>
        <dbReference type="ARBA" id="ARBA00022603"/>
    </source>
</evidence>
<accession>A0A542E759</accession>
<dbReference type="EMBL" id="VFMM01000002">
    <property type="protein sequence ID" value="TQJ11170.1"/>
    <property type="molecule type" value="Genomic_DNA"/>
</dbReference>
<dbReference type="GO" id="GO:0003677">
    <property type="term" value="F:DNA binding"/>
    <property type="evidence" value="ECO:0007669"/>
    <property type="project" value="InterPro"/>
</dbReference>
<evidence type="ECO:0000256" key="1">
    <source>
        <dbReference type="ARBA" id="ARBA00011900"/>
    </source>
</evidence>
<dbReference type="Pfam" id="PF12161">
    <property type="entry name" value="HsdM_N"/>
    <property type="match status" value="1"/>
</dbReference>
<dbReference type="GO" id="GO:0032259">
    <property type="term" value="P:methylation"/>
    <property type="evidence" value="ECO:0007669"/>
    <property type="project" value="UniProtKB-KW"/>
</dbReference>
<dbReference type="InterPro" id="IPR029063">
    <property type="entry name" value="SAM-dependent_MTases_sf"/>
</dbReference>
<comment type="catalytic activity">
    <reaction evidence="6">
        <text>a 2'-deoxyadenosine in DNA + S-adenosyl-L-methionine = an N(6)-methyl-2'-deoxyadenosine in DNA + S-adenosyl-L-homocysteine + H(+)</text>
        <dbReference type="Rhea" id="RHEA:15197"/>
        <dbReference type="Rhea" id="RHEA-COMP:12418"/>
        <dbReference type="Rhea" id="RHEA-COMP:12419"/>
        <dbReference type="ChEBI" id="CHEBI:15378"/>
        <dbReference type="ChEBI" id="CHEBI:57856"/>
        <dbReference type="ChEBI" id="CHEBI:59789"/>
        <dbReference type="ChEBI" id="CHEBI:90615"/>
        <dbReference type="ChEBI" id="CHEBI:90616"/>
        <dbReference type="EC" id="2.1.1.72"/>
    </reaction>
</comment>
<feature type="domain" description="N6 adenine-specific DNA methyltransferase N-terminal" evidence="8">
    <location>
        <begin position="11"/>
        <end position="114"/>
    </location>
</feature>
<dbReference type="EC" id="2.1.1.72" evidence="1"/>
<gene>
    <name evidence="9" type="ORF">FB475_4078</name>
</gene>
<dbReference type="InterPro" id="IPR051537">
    <property type="entry name" value="DNA_Adenine_Mtase"/>
</dbReference>
<comment type="caution">
    <text evidence="9">The sequence shown here is derived from an EMBL/GenBank/DDBJ whole genome shotgun (WGS) entry which is preliminary data.</text>
</comment>
<keyword evidence="2" id="KW-0489">Methyltransferase</keyword>
<evidence type="ECO:0000259" key="7">
    <source>
        <dbReference type="Pfam" id="PF02384"/>
    </source>
</evidence>
<evidence type="ECO:0000256" key="4">
    <source>
        <dbReference type="ARBA" id="ARBA00022691"/>
    </source>
</evidence>
<keyword evidence="5" id="KW-0680">Restriction system</keyword>
<dbReference type="GO" id="GO:0009007">
    <property type="term" value="F:site-specific DNA-methyltransferase (adenine-specific) activity"/>
    <property type="evidence" value="ECO:0007669"/>
    <property type="project" value="UniProtKB-EC"/>
</dbReference>
<dbReference type="PANTHER" id="PTHR42933:SF3">
    <property type="entry name" value="TYPE I RESTRICTION ENZYME MJAVIII METHYLASE SUBUNIT"/>
    <property type="match status" value="1"/>
</dbReference>
<evidence type="ECO:0000313" key="10">
    <source>
        <dbReference type="Proteomes" id="UP000316298"/>
    </source>
</evidence>
<dbReference type="PANTHER" id="PTHR42933">
    <property type="entry name" value="SLR6095 PROTEIN"/>
    <property type="match status" value="1"/>
</dbReference>
<name>A0A542E759_9ACTN</name>
<dbReference type="SUPFAM" id="SSF53335">
    <property type="entry name" value="S-adenosyl-L-methionine-dependent methyltransferases"/>
    <property type="match status" value="1"/>
</dbReference>
<keyword evidence="3" id="KW-0808">Transferase</keyword>
<evidence type="ECO:0000256" key="5">
    <source>
        <dbReference type="ARBA" id="ARBA00022747"/>
    </source>
</evidence>
<organism evidence="9 10">
    <name type="scientific">Kribbella jejuensis</name>
    <dbReference type="NCBI Taxonomy" id="236068"/>
    <lineage>
        <taxon>Bacteria</taxon>
        <taxon>Bacillati</taxon>
        <taxon>Actinomycetota</taxon>
        <taxon>Actinomycetes</taxon>
        <taxon>Propionibacteriales</taxon>
        <taxon>Kribbellaceae</taxon>
        <taxon>Kribbella</taxon>
    </lineage>
</organism>
<dbReference type="PRINTS" id="PR00507">
    <property type="entry name" value="N12N6MTFRASE"/>
</dbReference>
<keyword evidence="4" id="KW-0949">S-adenosyl-L-methionine</keyword>
<evidence type="ECO:0000256" key="3">
    <source>
        <dbReference type="ARBA" id="ARBA00022679"/>
    </source>
</evidence>
<dbReference type="AlphaFoldDB" id="A0A542E759"/>
<dbReference type="Gene3D" id="3.40.50.150">
    <property type="entry name" value="Vaccinia Virus protein VP39"/>
    <property type="match status" value="1"/>
</dbReference>
<reference evidence="9 10" key="1">
    <citation type="submission" date="2019-06" db="EMBL/GenBank/DDBJ databases">
        <title>Sequencing the genomes of 1000 actinobacteria strains.</title>
        <authorList>
            <person name="Klenk H.-P."/>
        </authorList>
    </citation>
    <scope>NUCLEOTIDE SEQUENCE [LARGE SCALE GENOMIC DNA]</scope>
    <source>
        <strain evidence="9 10">DSM 17305</strain>
    </source>
</reference>
<sequence length="1053" mass="116225">MSDGIHQLAGLIWSVSDILRGHFKVHQIGRIVLPFTLIRRLECSPPSPDEGFHNSSGLSLKTIADAPEDARSLLHSYVGAFFPEATEVFGRFAFARTIVALDAADLLSRVVQRFAALDLGPGVSNREMRLLSEELFRRIAEASNETAGEHFTPRDVVGLIATMLVFPDGQRIRSSSNLSVFDPVCGTGGLLTETEEQIRSLRPSVEVALYGQDINPETWAMCKADLMLGGRDATGVALGNSLIADAHPGAQFDYLVGNPPMGLEWRTVAEAVREEHDSLGFNGRFGAGLPRVNDGSFLFLQHLLAKMKPTTESGFGGSRIAMLSNSSPLFTGGPGSGESNIRQWIVENDWLESVVALPDQLFYNTGIGSYLWILTNRKSAALKNRVALLDGRELSERMRRPLGSKRKYIGASQLSELMTLYAEALGAGEGPEQSTSKRVRIVRNADLAYRQITVELPRRVRYVVSGESLQQLEKVHGADGLLAALRPLVGSSWDTAETAVAALRRAMKSVGQRWPAGTAFQESVLDAIEVRDPQGEVRRRAGLPLPDPELRFALKIPVDEEPVQYFDREVLPVTPGAWIDQEKSKLGYEILPSRFYLQHQLNGQFKQLQLFARDEAPRVVVREGDDLGDLPRMLRAADLHRADMAAELPESEPSRSPLRMCVGGDLVGQPGNWRLLPSGFGEALTSLIVLRPTRGSGRVLCEWLNSREQQLRLPLTSARDLRDLLVPADLIEDPEVDALLEQIENGRRALAAATAGVLPNPFVNSDADLQGLRPHIRATAHEAGLLGELVRPLEDPVWRAEWSYPYHIAALARRYRVSTHPAERKDGLLKLGEGVARILGILALSELIAAEGFTGRLRRQFDRGASFGTWLTFLRWFGEEIGAPRIPELASLSADDGAGSLLADIKEFRNNSHHAHGIRTSYELDDDVELLEPRVVSAVSSVSWLAGAPWEWVDRCEYVDDASYLVVGQRLRGSHPDWEPFARASSTPVRPNRIYVTGRPAEPPVDLWPLATVQLCPECRTRELFLINEIRNGGLILRSLDEHSLEIADPDVT</sequence>
<evidence type="ECO:0000256" key="6">
    <source>
        <dbReference type="ARBA" id="ARBA00047942"/>
    </source>
</evidence>
<dbReference type="Pfam" id="PF02384">
    <property type="entry name" value="N6_Mtase"/>
    <property type="match status" value="1"/>
</dbReference>
<feature type="domain" description="DNA methylase adenine-specific" evidence="7">
    <location>
        <begin position="133"/>
        <end position="428"/>
    </location>
</feature>
<dbReference type="GO" id="GO:0009307">
    <property type="term" value="P:DNA restriction-modification system"/>
    <property type="evidence" value="ECO:0007669"/>
    <property type="project" value="UniProtKB-KW"/>
</dbReference>